<dbReference type="GO" id="GO:0030430">
    <property type="term" value="C:host cell cytoplasm"/>
    <property type="evidence" value="ECO:0007669"/>
    <property type="project" value="UniProtKB-SubCell"/>
</dbReference>
<proteinExistence type="predicted"/>
<dbReference type="EMBL" id="MK931446">
    <property type="protein sequence ID" value="QEG07385.1"/>
    <property type="molecule type" value="Genomic_DNA"/>
</dbReference>
<keyword evidence="2" id="KW-1035">Host cytoplasm</keyword>
<evidence type="ECO:0000313" key="5">
    <source>
        <dbReference type="Proteomes" id="UP000324385"/>
    </source>
</evidence>
<dbReference type="InterPro" id="IPR041657">
    <property type="entry name" value="HTH_17"/>
</dbReference>
<name>A0A5B9N4M7_9CAUD</name>
<feature type="domain" description="HTH cro/C1-type" evidence="3">
    <location>
        <begin position="12"/>
        <end position="43"/>
    </location>
</feature>
<dbReference type="Proteomes" id="UP000324385">
    <property type="component" value="Segment"/>
</dbReference>
<protein>
    <submittedName>
        <fullName evidence="4">Helix-turn-helix domain-containing protein</fullName>
    </submittedName>
</protein>
<dbReference type="SUPFAM" id="SSF46955">
    <property type="entry name" value="Putative DNA-binding domain"/>
    <property type="match status" value="1"/>
</dbReference>
<dbReference type="PROSITE" id="PS50943">
    <property type="entry name" value="HTH_CROC1"/>
    <property type="match status" value="1"/>
</dbReference>
<organism evidence="4 5">
    <name type="scientific">Salmonella phage Shelanagig</name>
    <dbReference type="NCBI Taxonomy" id="2580409"/>
    <lineage>
        <taxon>Viruses</taxon>
        <taxon>Duplodnaviria</taxon>
        <taxon>Heunggongvirae</taxon>
        <taxon>Uroviricota</taxon>
        <taxon>Caudoviricetes</taxon>
        <taxon>Sarkviridae</taxon>
        <taxon>Guernseyvirinae</taxon>
        <taxon>Jerseyvirus</taxon>
        <taxon>Jerseyvirus shelanagig</taxon>
    </lineage>
</organism>
<dbReference type="Gene3D" id="1.10.10.10">
    <property type="entry name" value="Winged helix-like DNA-binding domain superfamily/Winged helix DNA-binding domain"/>
    <property type="match status" value="1"/>
</dbReference>
<evidence type="ECO:0000313" key="4">
    <source>
        <dbReference type="EMBL" id="QEG07385.1"/>
    </source>
</evidence>
<evidence type="ECO:0000256" key="2">
    <source>
        <dbReference type="ARBA" id="ARBA00023200"/>
    </source>
</evidence>
<dbReference type="CDD" id="cd00093">
    <property type="entry name" value="HTH_XRE"/>
    <property type="match status" value="1"/>
</dbReference>
<accession>A0A5B9N4M7</accession>
<reference evidence="5" key="1">
    <citation type="submission" date="2019-05" db="EMBL/GenBank/DDBJ databases">
        <title>Complete Genome of Salmonella enterica Siphophage Shelanagig.</title>
        <authorList>
            <person name="Broussard K."/>
            <person name="Xie S."/>
            <person name="Newkirk H."/>
            <person name="Liu M."/>
            <person name="Gill J.J."/>
            <person name="Ramsey J."/>
        </authorList>
    </citation>
    <scope>NUCLEOTIDE SEQUENCE [LARGE SCALE GENOMIC DNA]</scope>
</reference>
<dbReference type="Pfam" id="PF12728">
    <property type="entry name" value="HTH_17"/>
    <property type="match status" value="1"/>
</dbReference>
<gene>
    <name evidence="4" type="ORF">CPT_Shelanagig_046</name>
</gene>
<keyword evidence="5" id="KW-1185">Reference proteome</keyword>
<dbReference type="InterPro" id="IPR036388">
    <property type="entry name" value="WH-like_DNA-bd_sf"/>
</dbReference>
<evidence type="ECO:0000256" key="1">
    <source>
        <dbReference type="ARBA" id="ARBA00004192"/>
    </source>
</evidence>
<sequence length="76" mass="8895">MISHYAVGILALLTEMEDLRMTQNEVAELIGVTRRTLNNWLRDGKFPDCCVRIMGRRMPGTFDREKVEAWIRENVK</sequence>
<dbReference type="InterPro" id="IPR009061">
    <property type="entry name" value="DNA-bd_dom_put_sf"/>
</dbReference>
<comment type="subcellular location">
    <subcellularLocation>
        <location evidence="1">Host cytoplasm</location>
    </subcellularLocation>
</comment>
<evidence type="ECO:0000259" key="3">
    <source>
        <dbReference type="PROSITE" id="PS50943"/>
    </source>
</evidence>
<dbReference type="InterPro" id="IPR001387">
    <property type="entry name" value="Cro/C1-type_HTH"/>
</dbReference>